<dbReference type="InterPro" id="IPR011990">
    <property type="entry name" value="TPR-like_helical_dom_sf"/>
</dbReference>
<protein>
    <recommendedName>
        <fullName evidence="3">XRE family transcriptional regulator</fullName>
    </recommendedName>
</protein>
<evidence type="ECO:0008006" key="3">
    <source>
        <dbReference type="Google" id="ProtNLM"/>
    </source>
</evidence>
<proteinExistence type="predicted"/>
<dbReference type="SUPFAM" id="SSF48452">
    <property type="entry name" value="TPR-like"/>
    <property type="match status" value="1"/>
</dbReference>
<gene>
    <name evidence="1" type="ORF">RM704_05765</name>
</gene>
<dbReference type="Proteomes" id="UP001180737">
    <property type="component" value="Unassembled WGS sequence"/>
</dbReference>
<dbReference type="RefSeq" id="WP_311589870.1">
    <property type="nucleotide sequence ID" value="NZ_JAVRFJ010000004.1"/>
</dbReference>
<evidence type="ECO:0000313" key="1">
    <source>
        <dbReference type="EMBL" id="MDT0566999.1"/>
    </source>
</evidence>
<comment type="caution">
    <text evidence="1">The sequence shown here is derived from an EMBL/GenBank/DDBJ whole genome shotgun (WGS) entry which is preliminary data.</text>
</comment>
<evidence type="ECO:0000313" key="2">
    <source>
        <dbReference type="Proteomes" id="UP001180737"/>
    </source>
</evidence>
<sequence>MEGNFRLQAHMTEHAFNQGALADRVNEELKAAGHKGTVGDRTVRNWVTGKSRWPHQRQRDALTAVFGCTPVCLGFYPPGTPAPPYEDPSAMLRRRFCTAATSALAVTALPAASTRSTTVGTSDVIRLRDGLDRLTLLDQKRGGHAALERAALAGAAEAVGLQDHSASQTIRQRLFGVAADYTTAAAWSCIDARQLDRARSHVNEALRLAGLSQDPVAQMRVWNSTSILAHQLGHHAEGVAAAQAAQSCAITRRDPLFGSLAHARAAIGHAYQGDRQATIRSIGYAEEALVRAEARPRPSWIAFYGPAELHALTGIVRSRLGQPVEAEAASHRALSALPASFRRNRAMTTVDLAIAQLRQGDAEQACATTEDAFTLMSGSPLPGRLRVLLGDFYRDLLTLAPSTTVAREWADRYRSEWSPA</sequence>
<reference evidence="1" key="1">
    <citation type="submission" date="2024-05" db="EMBL/GenBank/DDBJ databases">
        <title>30 novel species of actinomycetes from the DSMZ collection.</title>
        <authorList>
            <person name="Nouioui I."/>
        </authorList>
    </citation>
    <scope>NUCLEOTIDE SEQUENCE</scope>
    <source>
        <strain evidence="1">DSM 3412</strain>
    </source>
</reference>
<keyword evidence="2" id="KW-1185">Reference proteome</keyword>
<dbReference type="Gene3D" id="1.25.40.10">
    <property type="entry name" value="Tetratricopeptide repeat domain"/>
    <property type="match status" value="1"/>
</dbReference>
<name>A0ABU2YUB7_9ACTN</name>
<accession>A0ABU2YUB7</accession>
<dbReference type="EMBL" id="JAVRFJ010000004">
    <property type="protein sequence ID" value="MDT0566999.1"/>
    <property type="molecule type" value="Genomic_DNA"/>
</dbReference>
<organism evidence="1 2">
    <name type="scientific">Streptomyces gottesmaniae</name>
    <dbReference type="NCBI Taxonomy" id="3075518"/>
    <lineage>
        <taxon>Bacteria</taxon>
        <taxon>Bacillati</taxon>
        <taxon>Actinomycetota</taxon>
        <taxon>Actinomycetes</taxon>
        <taxon>Kitasatosporales</taxon>
        <taxon>Streptomycetaceae</taxon>
        <taxon>Streptomyces</taxon>
    </lineage>
</organism>